<dbReference type="PROSITE" id="PS00893">
    <property type="entry name" value="NUDIX_BOX"/>
    <property type="match status" value="1"/>
</dbReference>
<dbReference type="EMBL" id="CP036262">
    <property type="protein sequence ID" value="QDS95881.1"/>
    <property type="molecule type" value="Genomic_DNA"/>
</dbReference>
<dbReference type="GO" id="GO:0006167">
    <property type="term" value="P:AMP biosynthetic process"/>
    <property type="evidence" value="ECO:0007669"/>
    <property type="project" value="TreeGrafter"/>
</dbReference>
<dbReference type="RefSeq" id="WP_145354107.1">
    <property type="nucleotide sequence ID" value="NZ_CP036262.1"/>
</dbReference>
<keyword evidence="3" id="KW-0547">Nucleotide-binding</keyword>
<dbReference type="OrthoDB" id="9816289at2"/>
<evidence type="ECO:0000259" key="7">
    <source>
        <dbReference type="PROSITE" id="PS51462"/>
    </source>
</evidence>
<dbReference type="PANTHER" id="PTHR21340:SF0">
    <property type="entry name" value="BIS(5'-NUCLEOSYL)-TETRAPHOSPHATASE [ASYMMETRICAL]"/>
    <property type="match status" value="1"/>
</dbReference>
<dbReference type="AlphaFoldDB" id="A0A517MLX1"/>
<comment type="similarity">
    <text evidence="1 6">Belongs to the Nudix hydrolase family.</text>
</comment>
<keyword evidence="4 6" id="KW-0378">Hydrolase</keyword>
<dbReference type="InterPro" id="IPR015797">
    <property type="entry name" value="NUDIX_hydrolase-like_dom_sf"/>
</dbReference>
<dbReference type="Pfam" id="PF00293">
    <property type="entry name" value="NUDIX"/>
    <property type="match status" value="1"/>
</dbReference>
<dbReference type="Gene3D" id="3.90.79.10">
    <property type="entry name" value="Nucleoside Triphosphate Pyrophosphohydrolase"/>
    <property type="match status" value="1"/>
</dbReference>
<sequence length="147" mass="17012">MSNRTVVYAAGVLLLTRDEPRKFLLMRHSDRWDLPKGHAEKGEHAYQTALREMEEETGISASEVQLDPGFRYRSTYEVTYRKQPGEVFEKRVTFFLGWIDRPVDIICTEHPESGWIQWHPPHQIQAQAIDPLLQAVAEYLEGSKTEG</sequence>
<dbReference type="GO" id="GO:0006754">
    <property type="term" value="P:ATP biosynthetic process"/>
    <property type="evidence" value="ECO:0007669"/>
    <property type="project" value="TreeGrafter"/>
</dbReference>
<evidence type="ECO:0000256" key="3">
    <source>
        <dbReference type="ARBA" id="ARBA00022741"/>
    </source>
</evidence>
<dbReference type="PROSITE" id="PS51462">
    <property type="entry name" value="NUDIX"/>
    <property type="match status" value="1"/>
</dbReference>
<protein>
    <recommendedName>
        <fullName evidence="2">Bis(5'-nucleosyl)-tetraphosphatase [asymmetrical]</fullName>
    </recommendedName>
    <alternativeName>
        <fullName evidence="5">Diadenosine 5',5'''-P1,P4-tetraphosphate asymmetrical hydrolase</fullName>
    </alternativeName>
</protein>
<dbReference type="InterPro" id="IPR000086">
    <property type="entry name" value="NUDIX_hydrolase_dom"/>
</dbReference>
<dbReference type="GO" id="GO:0000166">
    <property type="term" value="F:nucleotide binding"/>
    <property type="evidence" value="ECO:0007669"/>
    <property type="project" value="UniProtKB-KW"/>
</dbReference>
<evidence type="ECO:0000256" key="1">
    <source>
        <dbReference type="ARBA" id="ARBA00005582"/>
    </source>
</evidence>
<evidence type="ECO:0000256" key="5">
    <source>
        <dbReference type="ARBA" id="ARBA00032644"/>
    </source>
</evidence>
<evidence type="ECO:0000313" key="8">
    <source>
        <dbReference type="EMBL" id="QDS95881.1"/>
    </source>
</evidence>
<dbReference type="InterPro" id="IPR020084">
    <property type="entry name" value="NUDIX_hydrolase_CS"/>
</dbReference>
<accession>A0A517MLX1</accession>
<dbReference type="CDD" id="cd03428">
    <property type="entry name" value="NUDIX_Ap4A_Nudt2"/>
    <property type="match status" value="1"/>
</dbReference>
<feature type="domain" description="Nudix hydrolase" evidence="7">
    <location>
        <begin position="5"/>
        <end position="142"/>
    </location>
</feature>
<dbReference type="InterPro" id="IPR051325">
    <property type="entry name" value="Nudix_hydrolase_domain"/>
</dbReference>
<dbReference type="Proteomes" id="UP000320672">
    <property type="component" value="Chromosome"/>
</dbReference>
<name>A0A517MLX1_9BACT</name>
<keyword evidence="9" id="KW-1185">Reference proteome</keyword>
<proteinExistence type="inferred from homology"/>
<dbReference type="InterPro" id="IPR003565">
    <property type="entry name" value="Tetra_PHTase"/>
</dbReference>
<organism evidence="8 9">
    <name type="scientific">Roseimaritima multifibrata</name>
    <dbReference type="NCBI Taxonomy" id="1930274"/>
    <lineage>
        <taxon>Bacteria</taxon>
        <taxon>Pseudomonadati</taxon>
        <taxon>Planctomycetota</taxon>
        <taxon>Planctomycetia</taxon>
        <taxon>Pirellulales</taxon>
        <taxon>Pirellulaceae</taxon>
        <taxon>Roseimaritima</taxon>
    </lineage>
</organism>
<evidence type="ECO:0000256" key="6">
    <source>
        <dbReference type="RuleBase" id="RU003476"/>
    </source>
</evidence>
<reference evidence="8 9" key="1">
    <citation type="submission" date="2019-02" db="EMBL/GenBank/DDBJ databases">
        <title>Deep-cultivation of Planctomycetes and their phenomic and genomic characterization uncovers novel biology.</title>
        <authorList>
            <person name="Wiegand S."/>
            <person name="Jogler M."/>
            <person name="Boedeker C."/>
            <person name="Pinto D."/>
            <person name="Vollmers J."/>
            <person name="Rivas-Marin E."/>
            <person name="Kohn T."/>
            <person name="Peeters S.H."/>
            <person name="Heuer A."/>
            <person name="Rast P."/>
            <person name="Oberbeckmann S."/>
            <person name="Bunk B."/>
            <person name="Jeske O."/>
            <person name="Meyerdierks A."/>
            <person name="Storesund J.E."/>
            <person name="Kallscheuer N."/>
            <person name="Luecker S."/>
            <person name="Lage O.M."/>
            <person name="Pohl T."/>
            <person name="Merkel B.J."/>
            <person name="Hornburger P."/>
            <person name="Mueller R.-W."/>
            <person name="Bruemmer F."/>
            <person name="Labrenz M."/>
            <person name="Spormann A.M."/>
            <person name="Op den Camp H."/>
            <person name="Overmann J."/>
            <person name="Amann R."/>
            <person name="Jetten M.S.M."/>
            <person name="Mascher T."/>
            <person name="Medema M.H."/>
            <person name="Devos D.P."/>
            <person name="Kaster A.-K."/>
            <person name="Ovreas L."/>
            <person name="Rohde M."/>
            <person name="Galperin M.Y."/>
            <person name="Jogler C."/>
        </authorList>
    </citation>
    <scope>NUCLEOTIDE SEQUENCE [LARGE SCALE GENOMIC DNA]</scope>
    <source>
        <strain evidence="8 9">FF011L</strain>
    </source>
</reference>
<dbReference type="SUPFAM" id="SSF55811">
    <property type="entry name" value="Nudix"/>
    <property type="match status" value="1"/>
</dbReference>
<evidence type="ECO:0000313" key="9">
    <source>
        <dbReference type="Proteomes" id="UP000320672"/>
    </source>
</evidence>
<gene>
    <name evidence="8" type="primary">mutT4</name>
    <name evidence="8" type="ORF">FF011L_46820</name>
</gene>
<dbReference type="GO" id="GO:0004081">
    <property type="term" value="F:bis(5'-nucleosyl)-tetraphosphatase (asymmetrical) activity"/>
    <property type="evidence" value="ECO:0007669"/>
    <property type="project" value="TreeGrafter"/>
</dbReference>
<dbReference type="KEGG" id="rml:FF011L_46820"/>
<dbReference type="InterPro" id="IPR020476">
    <property type="entry name" value="Nudix_hydrolase"/>
</dbReference>
<dbReference type="PANTHER" id="PTHR21340">
    <property type="entry name" value="DIADENOSINE 5,5-P1,P4-TETRAPHOSPHATE PYROPHOSPHOHYDROLASE MUTT"/>
    <property type="match status" value="1"/>
</dbReference>
<dbReference type="PRINTS" id="PR00502">
    <property type="entry name" value="NUDIXFAMILY"/>
</dbReference>
<evidence type="ECO:0000256" key="4">
    <source>
        <dbReference type="ARBA" id="ARBA00022801"/>
    </source>
</evidence>
<evidence type="ECO:0000256" key="2">
    <source>
        <dbReference type="ARBA" id="ARBA00018911"/>
    </source>
</evidence>